<dbReference type="SUPFAM" id="SSF55874">
    <property type="entry name" value="ATPase domain of HSP90 chaperone/DNA topoisomerase II/histidine kinase"/>
    <property type="match status" value="1"/>
</dbReference>
<dbReference type="InterPro" id="IPR036641">
    <property type="entry name" value="HPT_dom_sf"/>
</dbReference>
<dbReference type="SUPFAM" id="SSF47384">
    <property type="entry name" value="Homodimeric domain of signal transducing histidine kinase"/>
    <property type="match status" value="1"/>
</dbReference>
<evidence type="ECO:0000256" key="11">
    <source>
        <dbReference type="ARBA" id="ARBA00022989"/>
    </source>
</evidence>
<evidence type="ECO:0000313" key="22">
    <source>
        <dbReference type="EMBL" id="APX22249.1"/>
    </source>
</evidence>
<evidence type="ECO:0000313" key="23">
    <source>
        <dbReference type="Proteomes" id="UP000186559"/>
    </source>
</evidence>
<dbReference type="SMART" id="SM00448">
    <property type="entry name" value="REC"/>
    <property type="match status" value="1"/>
</dbReference>
<name>A0A1U7D273_9RHOB</name>
<dbReference type="NCBIfam" id="TIGR00229">
    <property type="entry name" value="sensory_box"/>
    <property type="match status" value="1"/>
</dbReference>
<protein>
    <recommendedName>
        <fullName evidence="15">Sensory/regulatory protein RpfC</fullName>
        <ecNumber evidence="3">2.7.13.3</ecNumber>
    </recommendedName>
</protein>
<dbReference type="InterPro" id="IPR008207">
    <property type="entry name" value="Sig_transdc_His_kin_Hpt_dom"/>
</dbReference>
<dbReference type="GO" id="GO:0005886">
    <property type="term" value="C:plasma membrane"/>
    <property type="evidence" value="ECO:0007669"/>
    <property type="project" value="UniProtKB-SubCell"/>
</dbReference>
<evidence type="ECO:0000259" key="21">
    <source>
        <dbReference type="PROSITE" id="PS50894"/>
    </source>
</evidence>
<dbReference type="InterPro" id="IPR003594">
    <property type="entry name" value="HATPase_dom"/>
</dbReference>
<dbReference type="GO" id="GO:0005524">
    <property type="term" value="F:ATP binding"/>
    <property type="evidence" value="ECO:0007669"/>
    <property type="project" value="UniProtKB-KW"/>
</dbReference>
<dbReference type="AlphaFoldDB" id="A0A1U7D273"/>
<reference evidence="22 23" key="1">
    <citation type="submission" date="2016-03" db="EMBL/GenBank/DDBJ databases">
        <title>Deep-sea bacteria in the southern Pacific.</title>
        <authorList>
            <person name="Tang K."/>
        </authorList>
    </citation>
    <scope>NUCLEOTIDE SEQUENCE [LARGE SCALE GENOMIC DNA]</scope>
    <source>
        <strain evidence="22 23">JLT2016</strain>
    </source>
</reference>
<dbReference type="SUPFAM" id="SSF55785">
    <property type="entry name" value="PYP-like sensor domain (PAS domain)"/>
    <property type="match status" value="1"/>
</dbReference>
<feature type="domain" description="Histidine kinase" evidence="18">
    <location>
        <begin position="152"/>
        <end position="374"/>
    </location>
</feature>
<dbReference type="PROSITE" id="PS50113">
    <property type="entry name" value="PAC"/>
    <property type="match status" value="1"/>
</dbReference>
<dbReference type="STRING" id="1229727.Ga0080559_TMP1453"/>
<dbReference type="SMART" id="SM00387">
    <property type="entry name" value="HATPase_c"/>
    <property type="match status" value="1"/>
</dbReference>
<keyword evidence="4" id="KW-1003">Cell membrane</keyword>
<evidence type="ECO:0000256" key="15">
    <source>
        <dbReference type="ARBA" id="ARBA00068150"/>
    </source>
</evidence>
<dbReference type="Gene3D" id="1.20.120.160">
    <property type="entry name" value="HPT domain"/>
    <property type="match status" value="1"/>
</dbReference>
<dbReference type="KEGG" id="tpro:Ga0080559_TMP1453"/>
<gene>
    <name evidence="22" type="ORF">Ga0080559_TMP1453</name>
</gene>
<dbReference type="Pfam" id="PF01627">
    <property type="entry name" value="Hpt"/>
    <property type="match status" value="1"/>
</dbReference>
<keyword evidence="8" id="KW-0547">Nucleotide-binding</keyword>
<dbReference type="InterPro" id="IPR036890">
    <property type="entry name" value="HATPase_C_sf"/>
</dbReference>
<dbReference type="EMBL" id="CP014796">
    <property type="protein sequence ID" value="APX22249.1"/>
    <property type="molecule type" value="Genomic_DNA"/>
</dbReference>
<feature type="modified residue" description="4-aspartylphosphate" evidence="17">
    <location>
        <position position="443"/>
    </location>
</feature>
<dbReference type="GO" id="GO:0000155">
    <property type="term" value="F:phosphorelay sensor kinase activity"/>
    <property type="evidence" value="ECO:0007669"/>
    <property type="project" value="InterPro"/>
</dbReference>
<dbReference type="Pfam" id="PF00072">
    <property type="entry name" value="Response_reg"/>
    <property type="match status" value="1"/>
</dbReference>
<dbReference type="InterPro" id="IPR035965">
    <property type="entry name" value="PAS-like_dom_sf"/>
</dbReference>
<keyword evidence="11" id="KW-1133">Transmembrane helix</keyword>
<dbReference type="Gene3D" id="3.40.50.2300">
    <property type="match status" value="1"/>
</dbReference>
<dbReference type="InterPro" id="IPR004358">
    <property type="entry name" value="Sig_transdc_His_kin-like_C"/>
</dbReference>
<evidence type="ECO:0000256" key="5">
    <source>
        <dbReference type="ARBA" id="ARBA00022553"/>
    </source>
</evidence>
<dbReference type="Gene3D" id="3.30.565.10">
    <property type="entry name" value="Histidine kinase-like ATPase, C-terminal domain"/>
    <property type="match status" value="1"/>
</dbReference>
<dbReference type="EC" id="2.7.13.3" evidence="3"/>
<keyword evidence="23" id="KW-1185">Reference proteome</keyword>
<dbReference type="InterPro" id="IPR001789">
    <property type="entry name" value="Sig_transdc_resp-reg_receiver"/>
</dbReference>
<dbReference type="InterPro" id="IPR000014">
    <property type="entry name" value="PAS"/>
</dbReference>
<keyword evidence="7" id="KW-0812">Transmembrane</keyword>
<dbReference type="CDD" id="cd00082">
    <property type="entry name" value="HisKA"/>
    <property type="match status" value="1"/>
</dbReference>
<dbReference type="FunFam" id="1.10.287.130:FF:000002">
    <property type="entry name" value="Two-component osmosensing histidine kinase"/>
    <property type="match status" value="1"/>
</dbReference>
<dbReference type="SUPFAM" id="SSF52172">
    <property type="entry name" value="CheY-like"/>
    <property type="match status" value="1"/>
</dbReference>
<evidence type="ECO:0000256" key="6">
    <source>
        <dbReference type="ARBA" id="ARBA00022679"/>
    </source>
</evidence>
<dbReference type="InterPro" id="IPR003661">
    <property type="entry name" value="HisK_dim/P_dom"/>
</dbReference>
<feature type="modified residue" description="Phosphohistidine" evidence="16">
    <location>
        <position position="612"/>
    </location>
</feature>
<evidence type="ECO:0000256" key="10">
    <source>
        <dbReference type="ARBA" id="ARBA00022840"/>
    </source>
</evidence>
<dbReference type="Pfam" id="PF02518">
    <property type="entry name" value="HATPase_c"/>
    <property type="match status" value="1"/>
</dbReference>
<feature type="domain" description="PAC" evidence="20">
    <location>
        <begin position="82"/>
        <end position="134"/>
    </location>
</feature>
<dbReference type="CDD" id="cd16922">
    <property type="entry name" value="HATPase_EvgS-ArcB-TorS-like"/>
    <property type="match status" value="1"/>
</dbReference>
<evidence type="ECO:0000256" key="17">
    <source>
        <dbReference type="PROSITE-ProRule" id="PRU00169"/>
    </source>
</evidence>
<keyword evidence="10" id="KW-0067">ATP-binding</keyword>
<dbReference type="InterPro" id="IPR011006">
    <property type="entry name" value="CheY-like_superfamily"/>
</dbReference>
<dbReference type="InterPro" id="IPR036097">
    <property type="entry name" value="HisK_dim/P_sf"/>
</dbReference>
<evidence type="ECO:0000256" key="3">
    <source>
        <dbReference type="ARBA" id="ARBA00012438"/>
    </source>
</evidence>
<dbReference type="Gene3D" id="1.10.287.130">
    <property type="match status" value="1"/>
</dbReference>
<keyword evidence="9" id="KW-0418">Kinase</keyword>
<dbReference type="CDD" id="cd00130">
    <property type="entry name" value="PAS"/>
    <property type="match status" value="1"/>
</dbReference>
<dbReference type="SUPFAM" id="SSF47226">
    <property type="entry name" value="Histidine-containing phosphotransfer domain, HPT domain"/>
    <property type="match status" value="1"/>
</dbReference>
<evidence type="ECO:0000256" key="4">
    <source>
        <dbReference type="ARBA" id="ARBA00022475"/>
    </source>
</evidence>
<evidence type="ECO:0000259" key="18">
    <source>
        <dbReference type="PROSITE" id="PS50109"/>
    </source>
</evidence>
<dbReference type="InterPro" id="IPR001610">
    <property type="entry name" value="PAC"/>
</dbReference>
<keyword evidence="12" id="KW-0902">Two-component regulatory system</keyword>
<proteinExistence type="predicted"/>
<evidence type="ECO:0000259" key="20">
    <source>
        <dbReference type="PROSITE" id="PS50113"/>
    </source>
</evidence>
<dbReference type="FunFam" id="3.30.565.10:FF:000010">
    <property type="entry name" value="Sensor histidine kinase RcsC"/>
    <property type="match status" value="1"/>
</dbReference>
<dbReference type="InterPro" id="IPR005467">
    <property type="entry name" value="His_kinase_dom"/>
</dbReference>
<dbReference type="PROSITE" id="PS50110">
    <property type="entry name" value="RESPONSE_REGULATORY"/>
    <property type="match status" value="1"/>
</dbReference>
<dbReference type="PROSITE" id="PS50109">
    <property type="entry name" value="HIS_KIN"/>
    <property type="match status" value="1"/>
</dbReference>
<evidence type="ECO:0000256" key="9">
    <source>
        <dbReference type="ARBA" id="ARBA00022777"/>
    </source>
</evidence>
<dbReference type="PANTHER" id="PTHR45339">
    <property type="entry name" value="HYBRID SIGNAL TRANSDUCTION HISTIDINE KINASE J"/>
    <property type="match status" value="1"/>
</dbReference>
<keyword evidence="5 17" id="KW-0597">Phosphoprotein</keyword>
<evidence type="ECO:0000256" key="16">
    <source>
        <dbReference type="PROSITE-ProRule" id="PRU00110"/>
    </source>
</evidence>
<dbReference type="Gene3D" id="3.30.450.20">
    <property type="entry name" value="PAS domain"/>
    <property type="match status" value="1"/>
</dbReference>
<evidence type="ECO:0000256" key="1">
    <source>
        <dbReference type="ARBA" id="ARBA00000085"/>
    </source>
</evidence>
<evidence type="ECO:0000256" key="13">
    <source>
        <dbReference type="ARBA" id="ARBA00023136"/>
    </source>
</evidence>
<comment type="subunit">
    <text evidence="14">At low DSF concentrations, interacts with RpfF.</text>
</comment>
<dbReference type="CDD" id="cd17546">
    <property type="entry name" value="REC_hyHK_CKI1_RcsC-like"/>
    <property type="match status" value="1"/>
</dbReference>
<comment type="subcellular location">
    <subcellularLocation>
        <location evidence="2">Cell membrane</location>
        <topology evidence="2">Multi-pass membrane protein</topology>
    </subcellularLocation>
</comment>
<dbReference type="InterPro" id="IPR000700">
    <property type="entry name" value="PAS-assoc_C"/>
</dbReference>
<accession>A0A1U7D273</accession>
<dbReference type="Pfam" id="PF00512">
    <property type="entry name" value="HisKA"/>
    <property type="match status" value="1"/>
</dbReference>
<dbReference type="Proteomes" id="UP000186559">
    <property type="component" value="Chromosome"/>
</dbReference>
<organism evidence="22 23">
    <name type="scientific">Salipiger profundus</name>
    <dbReference type="NCBI Taxonomy" id="1229727"/>
    <lineage>
        <taxon>Bacteria</taxon>
        <taxon>Pseudomonadati</taxon>
        <taxon>Pseudomonadota</taxon>
        <taxon>Alphaproteobacteria</taxon>
        <taxon>Rhodobacterales</taxon>
        <taxon>Roseobacteraceae</taxon>
        <taxon>Salipiger</taxon>
    </lineage>
</organism>
<dbReference type="SMART" id="SM00388">
    <property type="entry name" value="HisKA"/>
    <property type="match status" value="1"/>
</dbReference>
<dbReference type="SMART" id="SM00086">
    <property type="entry name" value="PAC"/>
    <property type="match status" value="1"/>
</dbReference>
<feature type="domain" description="HPt" evidence="21">
    <location>
        <begin position="569"/>
        <end position="672"/>
    </location>
</feature>
<dbReference type="PANTHER" id="PTHR45339:SF1">
    <property type="entry name" value="HYBRID SIGNAL TRANSDUCTION HISTIDINE KINASE J"/>
    <property type="match status" value="1"/>
</dbReference>
<keyword evidence="13" id="KW-0472">Membrane</keyword>
<dbReference type="PROSITE" id="PS50894">
    <property type="entry name" value="HPT"/>
    <property type="match status" value="1"/>
</dbReference>
<evidence type="ECO:0000256" key="7">
    <source>
        <dbReference type="ARBA" id="ARBA00022692"/>
    </source>
</evidence>
<evidence type="ECO:0000256" key="2">
    <source>
        <dbReference type="ARBA" id="ARBA00004651"/>
    </source>
</evidence>
<evidence type="ECO:0000259" key="19">
    <source>
        <dbReference type="PROSITE" id="PS50110"/>
    </source>
</evidence>
<feature type="domain" description="Response regulatory" evidence="19">
    <location>
        <begin position="394"/>
        <end position="511"/>
    </location>
</feature>
<evidence type="ECO:0000256" key="14">
    <source>
        <dbReference type="ARBA" id="ARBA00064003"/>
    </source>
</evidence>
<evidence type="ECO:0000256" key="8">
    <source>
        <dbReference type="ARBA" id="ARBA00022741"/>
    </source>
</evidence>
<comment type="catalytic activity">
    <reaction evidence="1">
        <text>ATP + protein L-histidine = ADP + protein N-phospho-L-histidine.</text>
        <dbReference type="EC" id="2.7.13.3"/>
    </reaction>
</comment>
<evidence type="ECO:0000256" key="12">
    <source>
        <dbReference type="ARBA" id="ARBA00023012"/>
    </source>
</evidence>
<keyword evidence="6" id="KW-0808">Transferase</keyword>
<sequence>MLTHDLREAQRIARVGTVRWDFRRDVVEWSDEYARLLALDPGGRMSGETFKSMLLPEYVDSVVESERVALEASALSGQPERREIVFRLRARDGRVLEVEALSELLADSRGTPLQMVSTIRDISEHVKREQALEAAVEAAERANAAKSEFLAVISHELRTPMNGVLGMLGALGDTDLSPEQRQSLTVARNSANSLLVILNDILDASKIEAGKLELEEEPFELNALVRSVVHLYAHRAQEKRIHLDSAIQDGVPPWLVADSGRVRQVLSNLVSNAVKFTSNGSVMLTVSQLDPVGTEDARLRFCVTDTGSGIPEKHQSRVFGRFEQLGTSYSDRFGGTGLGLSISLSLAEMMGGEMAFRSTEGSGSSFWMDIPVKVTDAYTKETAEQALPDLPRMRILVAEDNSTNQIVARSMLERLGQTPDMVLNGSEAIEAVEAFDYDMILMDVSMPVMDGPEAMRRIRQLGGSCQEMPIIALTAHVSEEQQTFYREAGFDDVLTKPVIRAELAKTLHRWRGYAERRDAAQALAPGFIARTGSATVQTAALPSSAPPAGRFDEADRLRDRLKELTEEFDDTIAPRMLEAARSDIDRHLGTLEAGPSDASAESPIEARRRALHSIVGICGTFNCDQLAARARDLEHMADPVADAPAKLAELIEDVKDLRLEIDSLLAEEQSNTGPRVSVGQA</sequence>
<dbReference type="PRINTS" id="PR00344">
    <property type="entry name" value="BCTRLSENSOR"/>
</dbReference>